<dbReference type="Proteomes" id="UP000332933">
    <property type="component" value="Unassembled WGS sequence"/>
</dbReference>
<feature type="transmembrane region" description="Helical" evidence="2">
    <location>
        <begin position="270"/>
        <end position="290"/>
    </location>
</feature>
<feature type="region of interest" description="Disordered" evidence="1">
    <location>
        <begin position="1242"/>
        <end position="1262"/>
    </location>
</feature>
<name>A0A485LNY6_9STRA</name>
<evidence type="ECO:0000313" key="5">
    <source>
        <dbReference type="Proteomes" id="UP000332933"/>
    </source>
</evidence>
<keyword evidence="2" id="KW-0472">Membrane</keyword>
<sequence>MASGVLCVAGVNVSGDTTCSRNDWEACDIVHLDFTLPAIPWVIFAVTSLVFVWFTNVWKEFQQGIHELHDIPAQGLSSSCSRRSMCLTWSGVALGIVVARQKKRLLGKEVTDPRRILMLVAMWAELPGFSYLPLELLYHQYAGTYLFASSAMTQMYKFVASVALLTLLALASTHKYLASFQVKVLQPLIFDALYVVFLYAILDVLTCSSSLDTLVLPTGGSCACRDQIWSTAVAAALVFFLMYAGALVYRVRLSDDVFGVRFRYPMSFSCLMTFLRTGSCLFFMTIILVLDSTPSFQLVNLAAGAAYFVLFASLFRYNYLLQPCLGSGLFPNNMRALSFATSCWISLTLVVATLDPTNVVIPITCLALYPLGAIAVWRVNSARARQYHIQNLPLTETLKDPNLRVRTVAIVSITLEDYHRWTDAEVNSVVKLLQASLSLPAVAEDGLLVAYACQATWILCCKYGQLTAAMADRPAATYIPFHLWTLPTLPGGGGGGGPSMKSRHSNVSATTRLQDLVDRNAMFNTRSGISTVAPLPLAAATYNDDDVALPGGGEALNESLLQQCLVVALSRATAILELPFPQACNVAAKMLQEMYAATNVQLTLGTWLSVVSTLCGNYNADIAAAAAASLCTTMLRFPPQQLMPFLCDRAKLDSISKLLTTDNALVPMYILREKIVGGVLVQAATHICRLAPNRDPATFYSSTFLTHLHLGWKHWQKEYPMTLSMEELVVMVQKASITFRAMARHKKKKQHHSHAKSLQGSGGRSTPGNSSGRVSDNQSESSRLDEADGGGPRVRHKPPPLRTQHTWAGMSSEMRLGPVVGPESTNSGSLTFVATPRHASARRKSLEAQSSNAALLAAMTPTAEATAAATTTTTTRLTTIQTDFAVDMMEATRTQSSGRAARRPSKLIAPNETTTTRRTTVHTDIALDMADAAARAMASWTTTTTQHVIAVVPMAQARARRRTSDFGGLASVLEPRSAIALPSLPSSRVVRGTTPTNVDGGGGLSLNAIVPATQPSTEPPRRGSQFLVQLSKLRTGRSFRDKATRGRALSRVVDKFRRQSITAGGDALLKSFHHFAKANQPELVPAALWKEVKLRRAVRQRGLAHAATVLTEGFQAKLLPQLLSPPTVQALRTLVALLETYPFLHQHFVFALPDEELRYLLFAKHWMDIRDHTQQSLAATPHRWARFAHRVKALVRPLAAVVSGAAAGNDDDDDGRGPPRIKRVRTSAASMRFPRVNFVRERGANLRGSRRQPAPSSSTRSG</sequence>
<feature type="compositionally biased region" description="Basic residues" evidence="1">
    <location>
        <begin position="742"/>
        <end position="755"/>
    </location>
</feature>
<feature type="transmembrane region" description="Helical" evidence="2">
    <location>
        <begin position="336"/>
        <end position="354"/>
    </location>
</feature>
<feature type="transmembrane region" description="Helical" evidence="2">
    <location>
        <begin position="360"/>
        <end position="379"/>
    </location>
</feature>
<feature type="transmembrane region" description="Helical" evidence="2">
    <location>
        <begin position="39"/>
        <end position="58"/>
    </location>
</feature>
<dbReference type="EMBL" id="VJMH01007328">
    <property type="protein sequence ID" value="KAF0684021.1"/>
    <property type="molecule type" value="Genomic_DNA"/>
</dbReference>
<feature type="transmembrane region" description="Helical" evidence="2">
    <location>
        <begin position="116"/>
        <end position="134"/>
    </location>
</feature>
<proteinExistence type="predicted"/>
<dbReference type="AlphaFoldDB" id="A0A485LNY6"/>
<organism evidence="4 5">
    <name type="scientific">Aphanomyces stellatus</name>
    <dbReference type="NCBI Taxonomy" id="120398"/>
    <lineage>
        <taxon>Eukaryota</taxon>
        <taxon>Sar</taxon>
        <taxon>Stramenopiles</taxon>
        <taxon>Oomycota</taxon>
        <taxon>Saprolegniomycetes</taxon>
        <taxon>Saprolegniales</taxon>
        <taxon>Verrucalvaceae</taxon>
        <taxon>Aphanomyces</taxon>
    </lineage>
</organism>
<feature type="transmembrane region" description="Helical" evidence="2">
    <location>
        <begin position="296"/>
        <end position="315"/>
    </location>
</feature>
<reference evidence="3" key="2">
    <citation type="submission" date="2019-06" db="EMBL/GenBank/DDBJ databases">
        <title>Genomics analysis of Aphanomyces spp. identifies a new class of oomycete effector associated with host adaptation.</title>
        <authorList>
            <person name="Gaulin E."/>
        </authorList>
    </citation>
    <scope>NUCLEOTIDE SEQUENCE</scope>
    <source>
        <strain evidence="3">CBS 578.67</strain>
    </source>
</reference>
<keyword evidence="5" id="KW-1185">Reference proteome</keyword>
<feature type="transmembrane region" description="Helical" evidence="2">
    <location>
        <begin position="192"/>
        <end position="216"/>
    </location>
</feature>
<feature type="region of interest" description="Disordered" evidence="1">
    <location>
        <begin position="742"/>
        <end position="809"/>
    </location>
</feature>
<gene>
    <name evidence="4" type="primary">Aste57867_23942</name>
    <name evidence="3" type="ORF">As57867_023869</name>
    <name evidence="4" type="ORF">ASTE57867_23942</name>
</gene>
<feature type="compositionally biased region" description="Polar residues" evidence="1">
    <location>
        <begin position="766"/>
        <end position="781"/>
    </location>
</feature>
<accession>A0A485LNY6</accession>
<evidence type="ECO:0000313" key="4">
    <source>
        <dbReference type="EMBL" id="VFU00585.1"/>
    </source>
</evidence>
<dbReference type="EMBL" id="CAADRA010007354">
    <property type="protein sequence ID" value="VFU00585.1"/>
    <property type="molecule type" value="Genomic_DNA"/>
</dbReference>
<evidence type="ECO:0000256" key="2">
    <source>
        <dbReference type="SAM" id="Phobius"/>
    </source>
</evidence>
<feature type="transmembrane region" description="Helical" evidence="2">
    <location>
        <begin position="228"/>
        <end position="249"/>
    </location>
</feature>
<evidence type="ECO:0000256" key="1">
    <source>
        <dbReference type="SAM" id="MobiDB-lite"/>
    </source>
</evidence>
<feature type="region of interest" description="Disordered" evidence="1">
    <location>
        <begin position="1205"/>
        <end position="1226"/>
    </location>
</feature>
<evidence type="ECO:0000313" key="3">
    <source>
        <dbReference type="EMBL" id="KAF0684021.1"/>
    </source>
</evidence>
<protein>
    <submittedName>
        <fullName evidence="4">Aste57867_23942 protein</fullName>
    </submittedName>
</protein>
<keyword evidence="2" id="KW-1133">Transmembrane helix</keyword>
<dbReference type="OrthoDB" id="77556at2759"/>
<feature type="transmembrane region" description="Helical" evidence="2">
    <location>
        <begin position="154"/>
        <end position="171"/>
    </location>
</feature>
<keyword evidence="2" id="KW-0812">Transmembrane</keyword>
<reference evidence="4 5" key="1">
    <citation type="submission" date="2019-03" db="EMBL/GenBank/DDBJ databases">
        <authorList>
            <person name="Gaulin E."/>
            <person name="Dumas B."/>
        </authorList>
    </citation>
    <scope>NUCLEOTIDE SEQUENCE [LARGE SCALE GENOMIC DNA]</scope>
    <source>
        <strain evidence="4">CBS 568.67</strain>
    </source>
</reference>